<organism evidence="2 3">
    <name type="scientific">Alicyclobacillus dauci</name>
    <dbReference type="NCBI Taxonomy" id="1475485"/>
    <lineage>
        <taxon>Bacteria</taxon>
        <taxon>Bacillati</taxon>
        <taxon>Bacillota</taxon>
        <taxon>Bacilli</taxon>
        <taxon>Bacillales</taxon>
        <taxon>Alicyclobacillaceae</taxon>
        <taxon>Alicyclobacillus</taxon>
    </lineage>
</organism>
<evidence type="ECO:0000313" key="2">
    <source>
        <dbReference type="EMBL" id="WAH38601.1"/>
    </source>
</evidence>
<keyword evidence="3" id="KW-1185">Reference proteome</keyword>
<accession>A0ABY6Z8L9</accession>
<dbReference type="RefSeq" id="WP_268046186.1">
    <property type="nucleotide sequence ID" value="NZ_CP104064.1"/>
</dbReference>
<protein>
    <submittedName>
        <fullName evidence="2">Uncharacterized protein</fullName>
    </submittedName>
</protein>
<evidence type="ECO:0000313" key="3">
    <source>
        <dbReference type="Proteomes" id="UP001164803"/>
    </source>
</evidence>
<name>A0ABY6Z8L9_9BACL</name>
<dbReference type="EMBL" id="CP104064">
    <property type="protein sequence ID" value="WAH38601.1"/>
    <property type="molecule type" value="Genomic_DNA"/>
</dbReference>
<gene>
    <name evidence="2" type="ORF">NZD86_09015</name>
</gene>
<evidence type="ECO:0000256" key="1">
    <source>
        <dbReference type="SAM" id="Coils"/>
    </source>
</evidence>
<proteinExistence type="predicted"/>
<keyword evidence="1" id="KW-0175">Coiled coil</keyword>
<sequence length="89" mass="10006">MTDGRVLSEGEVSRAEQGSFFTSISRFIATIRDLQRQVSELTEERDDYKAALEQIDNYPNGEALVYVGEIKGIARGMLAKHAPRQEDET</sequence>
<dbReference type="Proteomes" id="UP001164803">
    <property type="component" value="Chromosome"/>
</dbReference>
<reference evidence="2" key="1">
    <citation type="submission" date="2022-08" db="EMBL/GenBank/DDBJ databases">
        <title>Alicyclobacillus dauci DSM2870, complete genome.</title>
        <authorList>
            <person name="Wang Q."/>
            <person name="Cai R."/>
            <person name="Wang Z."/>
        </authorList>
    </citation>
    <scope>NUCLEOTIDE SEQUENCE</scope>
    <source>
        <strain evidence="2">DSM 28700</strain>
    </source>
</reference>
<feature type="coiled-coil region" evidence="1">
    <location>
        <begin position="24"/>
        <end position="58"/>
    </location>
</feature>